<evidence type="ECO:0000313" key="4">
    <source>
        <dbReference type="EMBL" id="MEU3558141.1"/>
    </source>
</evidence>
<accession>A0ABV2YRM9</accession>
<evidence type="ECO:0000313" key="5">
    <source>
        <dbReference type="Proteomes" id="UP001550850"/>
    </source>
</evidence>
<evidence type="ECO:0000256" key="2">
    <source>
        <dbReference type="SAM" id="Phobius"/>
    </source>
</evidence>
<dbReference type="Proteomes" id="UP001550850">
    <property type="component" value="Unassembled WGS sequence"/>
</dbReference>
<keyword evidence="5" id="KW-1185">Reference proteome</keyword>
<comment type="caution">
    <text evidence="4">The sequence shown here is derived from an EMBL/GenBank/DDBJ whole genome shotgun (WGS) entry which is preliminary data.</text>
</comment>
<feature type="compositionally biased region" description="Basic and acidic residues" evidence="1">
    <location>
        <begin position="7"/>
        <end position="20"/>
    </location>
</feature>
<evidence type="ECO:0000256" key="1">
    <source>
        <dbReference type="SAM" id="MobiDB-lite"/>
    </source>
</evidence>
<evidence type="ECO:0000259" key="3">
    <source>
        <dbReference type="Pfam" id="PF23636"/>
    </source>
</evidence>
<organism evidence="4 5">
    <name type="scientific">Streptomyces fragilis</name>
    <dbReference type="NCBI Taxonomy" id="67301"/>
    <lineage>
        <taxon>Bacteria</taxon>
        <taxon>Bacillati</taxon>
        <taxon>Actinomycetota</taxon>
        <taxon>Actinomycetes</taxon>
        <taxon>Kitasatosporales</taxon>
        <taxon>Streptomycetaceae</taxon>
        <taxon>Streptomyces</taxon>
    </lineage>
</organism>
<keyword evidence="2" id="KW-0812">Transmembrane</keyword>
<name>A0ABV2YRM9_9ACTN</name>
<feature type="region of interest" description="Disordered" evidence="1">
    <location>
        <begin position="1"/>
        <end position="22"/>
    </location>
</feature>
<gene>
    <name evidence="4" type="ORF">AB0E65_28640</name>
</gene>
<feature type="domain" description="DUF7144" evidence="3">
    <location>
        <begin position="25"/>
        <end position="133"/>
    </location>
</feature>
<dbReference type="RefSeq" id="WP_245967730.1">
    <property type="nucleotide sequence ID" value="NZ_BEVZ01000007.1"/>
</dbReference>
<keyword evidence="2" id="KW-0472">Membrane</keyword>
<feature type="transmembrane region" description="Helical" evidence="2">
    <location>
        <begin position="65"/>
        <end position="85"/>
    </location>
</feature>
<dbReference type="InterPro" id="IPR055568">
    <property type="entry name" value="DUF7144"/>
</dbReference>
<dbReference type="EMBL" id="JBEZUR010000085">
    <property type="protein sequence ID" value="MEU3558141.1"/>
    <property type="molecule type" value="Genomic_DNA"/>
</dbReference>
<reference evidence="4 5" key="1">
    <citation type="submission" date="2024-06" db="EMBL/GenBank/DDBJ databases">
        <title>The Natural Products Discovery Center: Release of the First 8490 Sequenced Strains for Exploring Actinobacteria Biosynthetic Diversity.</title>
        <authorList>
            <person name="Kalkreuter E."/>
            <person name="Kautsar S.A."/>
            <person name="Yang D."/>
            <person name="Bader C.D."/>
            <person name="Teijaro C.N."/>
            <person name="Fluegel L."/>
            <person name="Davis C.M."/>
            <person name="Simpson J.R."/>
            <person name="Lauterbach L."/>
            <person name="Steele A.D."/>
            <person name="Gui C."/>
            <person name="Meng S."/>
            <person name="Li G."/>
            <person name="Viehrig K."/>
            <person name="Ye F."/>
            <person name="Su P."/>
            <person name="Kiefer A.F."/>
            <person name="Nichols A."/>
            <person name="Cepeda A.J."/>
            <person name="Yan W."/>
            <person name="Fan B."/>
            <person name="Jiang Y."/>
            <person name="Adhikari A."/>
            <person name="Zheng C.-J."/>
            <person name="Schuster L."/>
            <person name="Cowan T.M."/>
            <person name="Smanski M.J."/>
            <person name="Chevrette M.G."/>
            <person name="De Carvalho L.P.S."/>
            <person name="Shen B."/>
        </authorList>
    </citation>
    <scope>NUCLEOTIDE SEQUENCE [LARGE SCALE GENOMIC DNA]</scope>
    <source>
        <strain evidence="4 5">NPDC038104</strain>
    </source>
</reference>
<sequence>MAGIPGEVRHDRTRADDRPETPNQFAGIGLVLSGALSVLQGITGIARDRLFGTPLHYEYRFDLTAWGWIHLVIGVALLIGGIALLRGVPWGRPAGLALAAVSLVTQFMFIPYYPVWCIAVMVLDLMVLWTLARLAV</sequence>
<feature type="transmembrane region" description="Helical" evidence="2">
    <location>
        <begin position="118"/>
        <end position="135"/>
    </location>
</feature>
<protein>
    <recommendedName>
        <fullName evidence="3">DUF7144 domain-containing protein</fullName>
    </recommendedName>
</protein>
<feature type="transmembrane region" description="Helical" evidence="2">
    <location>
        <begin position="25"/>
        <end position="45"/>
    </location>
</feature>
<proteinExistence type="predicted"/>
<keyword evidence="2" id="KW-1133">Transmembrane helix</keyword>
<dbReference type="Pfam" id="PF23636">
    <property type="entry name" value="DUF7144"/>
    <property type="match status" value="1"/>
</dbReference>